<evidence type="ECO:0000256" key="8">
    <source>
        <dbReference type="ARBA" id="ARBA00023277"/>
    </source>
</evidence>
<dbReference type="GO" id="GO:0046872">
    <property type="term" value="F:metal ion binding"/>
    <property type="evidence" value="ECO:0007669"/>
    <property type="project" value="UniProtKB-KW"/>
</dbReference>
<reference evidence="11 12" key="1">
    <citation type="submission" date="2016-12" db="EMBL/GenBank/DDBJ databases">
        <authorList>
            <person name="Song W.-J."/>
            <person name="Kurnit D.M."/>
        </authorList>
    </citation>
    <scope>NUCLEOTIDE SEQUENCE [LARGE SCALE GENOMIC DNA]</scope>
    <source>
        <strain evidence="11 12">CECT 9026</strain>
    </source>
</reference>
<evidence type="ECO:0000313" key="12">
    <source>
        <dbReference type="Proteomes" id="UP000184774"/>
    </source>
</evidence>
<dbReference type="Gene3D" id="3.30.420.40">
    <property type="match status" value="2"/>
</dbReference>
<reference evidence="10" key="2">
    <citation type="submission" date="2019-11" db="EMBL/GenBank/DDBJ databases">
        <authorList>
            <person name="January G."/>
            <person name="Bunk B."/>
        </authorList>
    </citation>
    <scope>NUCLEOTIDE SEQUENCE</scope>
    <source>
        <strain evidence="10">3.6</strain>
    </source>
</reference>
<dbReference type="PANTHER" id="PTHR18964:SF162">
    <property type="entry name" value="N-ACETYL-D-GLUCOSAMINE KINASE"/>
    <property type="match status" value="1"/>
</dbReference>
<dbReference type="Proteomes" id="UP000515264">
    <property type="component" value="Chromosome 1"/>
</dbReference>
<sequence length="302" mass="32476">MYYGLDIGGTKIEFGAFDEDMNRIATKRVSTPSDNYDALVQAILDLVVETDAAFNIKGKLGIGIPGIECPKSGELLTSNIPGATGKNLRKTLEEKLDRTIAIDNDANCFALSEAWSVNSTGNASVLGLIHGTGFGGGIVVKGVIHKGKNHSAGELGHTTIPLSAWKLLGEDAPLFTCGCGKQGCLDEYLSGRGFEQLYKHYYKDEKSAVEIIELYNEGSVIETEFVEMFFELVSICYANLFSILDPNIVVLGGGLSNFDAIYKEVPKRISKYLLSVANAPIIMPAKFGDSGGVRGAALLNYN</sequence>
<accession>A0A1N6MAX9</accession>
<evidence type="ECO:0000256" key="3">
    <source>
        <dbReference type="ARBA" id="ARBA00022723"/>
    </source>
</evidence>
<dbReference type="EMBL" id="FSSB01000033">
    <property type="protein sequence ID" value="SIO96571.1"/>
    <property type="molecule type" value="Genomic_DNA"/>
</dbReference>
<dbReference type="GO" id="GO:0045127">
    <property type="term" value="F:N-acetylglucosamine kinase activity"/>
    <property type="evidence" value="ECO:0007669"/>
    <property type="project" value="UniProtKB-EC"/>
</dbReference>
<dbReference type="OrthoDB" id="9810372at2"/>
<dbReference type="RefSeq" id="WP_074374998.1">
    <property type="nucleotide sequence ID" value="NZ_AP024907.1"/>
</dbReference>
<evidence type="ECO:0000313" key="13">
    <source>
        <dbReference type="Proteomes" id="UP000515264"/>
    </source>
</evidence>
<keyword evidence="4" id="KW-0547">Nucleotide-binding</keyword>
<dbReference type="InterPro" id="IPR000600">
    <property type="entry name" value="ROK"/>
</dbReference>
<dbReference type="SUPFAM" id="SSF53067">
    <property type="entry name" value="Actin-like ATPase domain"/>
    <property type="match status" value="1"/>
</dbReference>
<dbReference type="AlphaFoldDB" id="A0A1N6MAX9"/>
<dbReference type="EMBL" id="CP046268">
    <property type="protein sequence ID" value="QMV13789.1"/>
    <property type="molecule type" value="Genomic_DNA"/>
</dbReference>
<evidence type="ECO:0000256" key="1">
    <source>
        <dbReference type="ARBA" id="ARBA00012122"/>
    </source>
</evidence>
<evidence type="ECO:0000256" key="5">
    <source>
        <dbReference type="ARBA" id="ARBA00022777"/>
    </source>
</evidence>
<keyword evidence="8" id="KW-0119">Carbohydrate metabolism</keyword>
<keyword evidence="7" id="KW-0067">ATP-binding</keyword>
<dbReference type="PANTHER" id="PTHR18964">
    <property type="entry name" value="ROK (REPRESSOR, ORF, KINASE) FAMILY"/>
    <property type="match status" value="1"/>
</dbReference>
<keyword evidence="2 11" id="KW-0808">Transferase</keyword>
<keyword evidence="5 11" id="KW-0418">Kinase</keyword>
<dbReference type="NCBIfam" id="NF009835">
    <property type="entry name" value="PRK13310.1"/>
    <property type="match status" value="1"/>
</dbReference>
<keyword evidence="6" id="KW-0862">Zinc</keyword>
<dbReference type="GO" id="GO:0005524">
    <property type="term" value="F:ATP binding"/>
    <property type="evidence" value="ECO:0007669"/>
    <property type="project" value="UniProtKB-KW"/>
</dbReference>
<name>A0A1N6MAX9_9VIBR</name>
<gene>
    <name evidence="11" type="primary">nagK_3</name>
    <name evidence="10" type="synonym">nagK_1</name>
    <name evidence="11" type="ORF">VSP9026_04374</name>
    <name evidence="10" type="ORF">Vspart_01031</name>
</gene>
<evidence type="ECO:0000313" key="10">
    <source>
        <dbReference type="EMBL" id="QMV13789.1"/>
    </source>
</evidence>
<dbReference type="Pfam" id="PF00480">
    <property type="entry name" value="ROK"/>
    <property type="match status" value="1"/>
</dbReference>
<evidence type="ECO:0000256" key="2">
    <source>
        <dbReference type="ARBA" id="ARBA00022679"/>
    </source>
</evidence>
<proteinExistence type="predicted"/>
<reference evidence="10 13" key="3">
    <citation type="journal article" date="2020" name="J. Nat. Prod.">
        <title>Genomics-Metabolomics Profiling Disclosed Marine Vibrio spartinae 3.6 as a Producer of a New Branched Side Chain Prodigiosin.</title>
        <authorList>
            <person name="Vitale G.A."/>
            <person name="Sciarretta M."/>
            <person name="Palma Esposito F."/>
            <person name="January G.G."/>
            <person name="Giaccio M."/>
            <person name="Bunk B."/>
            <person name="Sproer C."/>
            <person name="Bajerski F."/>
            <person name="Power D."/>
            <person name="Festa C."/>
            <person name="Monti M.C."/>
            <person name="D'Auria M.V."/>
            <person name="de Pascale D."/>
        </authorList>
    </citation>
    <scope>NUCLEOTIDE SEQUENCE [LARGE SCALE GENOMIC DNA]</scope>
    <source>
        <strain evidence="10 13">3.6</strain>
    </source>
</reference>
<evidence type="ECO:0000256" key="4">
    <source>
        <dbReference type="ARBA" id="ARBA00022741"/>
    </source>
</evidence>
<dbReference type="Proteomes" id="UP000184774">
    <property type="component" value="Unassembled WGS sequence"/>
</dbReference>
<dbReference type="InterPro" id="IPR043129">
    <property type="entry name" value="ATPase_NBD"/>
</dbReference>
<protein>
    <recommendedName>
        <fullName evidence="1">N-acetylglucosamine kinase</fullName>
        <ecNumber evidence="1">2.7.1.59</ecNumber>
    </recommendedName>
</protein>
<evidence type="ECO:0000256" key="9">
    <source>
        <dbReference type="ARBA" id="ARBA00049065"/>
    </source>
</evidence>
<evidence type="ECO:0000313" key="11">
    <source>
        <dbReference type="EMBL" id="SIO96571.1"/>
    </source>
</evidence>
<dbReference type="CDD" id="cd24057">
    <property type="entry name" value="ASKHA_NBD_ROK_NAGK"/>
    <property type="match status" value="1"/>
</dbReference>
<dbReference type="EC" id="2.7.1.59" evidence="1"/>
<keyword evidence="3" id="KW-0479">Metal-binding</keyword>
<evidence type="ECO:0000256" key="6">
    <source>
        <dbReference type="ARBA" id="ARBA00022833"/>
    </source>
</evidence>
<keyword evidence="13" id="KW-1185">Reference proteome</keyword>
<comment type="catalytic activity">
    <reaction evidence="9">
        <text>N-acetyl-D-glucosamine + ATP = N-acetyl-D-glucosamine 6-phosphate + ADP + H(+)</text>
        <dbReference type="Rhea" id="RHEA:17417"/>
        <dbReference type="ChEBI" id="CHEBI:15378"/>
        <dbReference type="ChEBI" id="CHEBI:30616"/>
        <dbReference type="ChEBI" id="CHEBI:57513"/>
        <dbReference type="ChEBI" id="CHEBI:456216"/>
        <dbReference type="ChEBI" id="CHEBI:506227"/>
        <dbReference type="EC" id="2.7.1.59"/>
    </reaction>
</comment>
<evidence type="ECO:0000256" key="7">
    <source>
        <dbReference type="ARBA" id="ARBA00022840"/>
    </source>
</evidence>
<organism evidence="11 12">
    <name type="scientific">Vibrio spartinae</name>
    <dbReference type="NCBI Taxonomy" id="1918945"/>
    <lineage>
        <taxon>Bacteria</taxon>
        <taxon>Pseudomonadati</taxon>
        <taxon>Pseudomonadota</taxon>
        <taxon>Gammaproteobacteria</taxon>
        <taxon>Vibrionales</taxon>
        <taxon>Vibrionaceae</taxon>
        <taxon>Vibrio</taxon>
    </lineage>
</organism>